<dbReference type="AlphaFoldDB" id="A0A9P7FYN7"/>
<feature type="compositionally biased region" description="Basic residues" evidence="1">
    <location>
        <begin position="118"/>
        <end position="131"/>
    </location>
</feature>
<proteinExistence type="predicted"/>
<evidence type="ECO:0000313" key="2">
    <source>
        <dbReference type="EMBL" id="KAG5637492.1"/>
    </source>
</evidence>
<gene>
    <name evidence="2" type="ORF">H0H81_004364</name>
</gene>
<keyword evidence="3" id="KW-1185">Reference proteome</keyword>
<dbReference type="EMBL" id="JABCKI010005825">
    <property type="protein sequence ID" value="KAG5637492.1"/>
    <property type="molecule type" value="Genomic_DNA"/>
</dbReference>
<accession>A0A9P7FYN7</accession>
<comment type="caution">
    <text evidence="2">The sequence shown here is derived from an EMBL/GenBank/DDBJ whole genome shotgun (WGS) entry which is preliminary data.</text>
</comment>
<organism evidence="2 3">
    <name type="scientific">Sphagnurus paluster</name>
    <dbReference type="NCBI Taxonomy" id="117069"/>
    <lineage>
        <taxon>Eukaryota</taxon>
        <taxon>Fungi</taxon>
        <taxon>Dikarya</taxon>
        <taxon>Basidiomycota</taxon>
        <taxon>Agaricomycotina</taxon>
        <taxon>Agaricomycetes</taxon>
        <taxon>Agaricomycetidae</taxon>
        <taxon>Agaricales</taxon>
        <taxon>Tricholomatineae</taxon>
        <taxon>Lyophyllaceae</taxon>
        <taxon>Sphagnurus</taxon>
    </lineage>
</organism>
<dbReference type="Proteomes" id="UP000717328">
    <property type="component" value="Unassembled WGS sequence"/>
</dbReference>
<reference evidence="2" key="2">
    <citation type="submission" date="2021-10" db="EMBL/GenBank/DDBJ databases">
        <title>Phylogenomics reveals ancestral predisposition of the termite-cultivated fungus Termitomyces towards a domesticated lifestyle.</title>
        <authorList>
            <person name="Auxier B."/>
            <person name="Grum-Grzhimaylo A."/>
            <person name="Cardenas M.E."/>
            <person name="Lodge J.D."/>
            <person name="Laessoe T."/>
            <person name="Pedersen O."/>
            <person name="Smith M.E."/>
            <person name="Kuyper T.W."/>
            <person name="Franco-Molano E.A."/>
            <person name="Baroni T.J."/>
            <person name="Aanen D.K."/>
        </authorList>
    </citation>
    <scope>NUCLEOTIDE SEQUENCE</scope>
    <source>
        <strain evidence="2">D49</strain>
    </source>
</reference>
<sequence>MVNVNSALPFNLHNKPRGLLDIMNQGSYLASSSRSASTSTSHEGASPHPHPQPARLQSRSGLHITPLHSSQSRSRSRSHSQASAASVSSVASSSKSAHERKNGAHGRPAGVLGLRLVRGSHAHPRRRGRPAVKRDVDTDTNVFGDENAAVIVAESVDSGVEVLRDVDRVSTLSLSSGADEVPRLHLHLSPSPEALEFRLNNVGTLSASWGEG</sequence>
<evidence type="ECO:0000256" key="1">
    <source>
        <dbReference type="SAM" id="MobiDB-lite"/>
    </source>
</evidence>
<evidence type="ECO:0000313" key="3">
    <source>
        <dbReference type="Proteomes" id="UP000717328"/>
    </source>
</evidence>
<name>A0A9P7FYN7_9AGAR</name>
<feature type="compositionally biased region" description="Low complexity" evidence="1">
    <location>
        <begin position="68"/>
        <end position="95"/>
    </location>
</feature>
<protein>
    <submittedName>
        <fullName evidence="2">Uncharacterized protein</fullName>
    </submittedName>
</protein>
<dbReference type="OrthoDB" id="3060510at2759"/>
<feature type="region of interest" description="Disordered" evidence="1">
    <location>
        <begin position="31"/>
        <end position="132"/>
    </location>
</feature>
<feature type="compositionally biased region" description="Low complexity" evidence="1">
    <location>
        <begin position="31"/>
        <end position="41"/>
    </location>
</feature>
<reference evidence="2" key="1">
    <citation type="submission" date="2021-02" db="EMBL/GenBank/DDBJ databases">
        <authorList>
            <person name="Nieuwenhuis M."/>
            <person name="Van De Peppel L.J.J."/>
        </authorList>
    </citation>
    <scope>NUCLEOTIDE SEQUENCE</scope>
    <source>
        <strain evidence="2">D49</strain>
    </source>
</reference>